<dbReference type="InterPro" id="IPR029058">
    <property type="entry name" value="AB_hydrolase_fold"/>
</dbReference>
<dbReference type="Pfam" id="PF02089">
    <property type="entry name" value="Palm_thioest"/>
    <property type="match status" value="1"/>
</dbReference>
<dbReference type="SUPFAM" id="SSF53474">
    <property type="entry name" value="alpha/beta-Hydrolases"/>
    <property type="match status" value="1"/>
</dbReference>
<protein>
    <submittedName>
        <fullName evidence="2">Uncharacterized protein</fullName>
    </submittedName>
</protein>
<keyword evidence="3" id="KW-1185">Reference proteome</keyword>
<dbReference type="GO" id="GO:0016790">
    <property type="term" value="F:thiolester hydrolase activity"/>
    <property type="evidence" value="ECO:0007669"/>
    <property type="project" value="TreeGrafter"/>
</dbReference>
<dbReference type="OrthoDB" id="10263094at2759"/>
<proteinExistence type="predicted"/>
<dbReference type="eggNOG" id="KOG2541">
    <property type="taxonomic scope" value="Eukaryota"/>
</dbReference>
<dbReference type="Gene3D" id="3.40.50.1820">
    <property type="entry name" value="alpha/beta hydrolase"/>
    <property type="match status" value="1"/>
</dbReference>
<evidence type="ECO:0000313" key="3">
    <source>
        <dbReference type="Proteomes" id="UP000009138"/>
    </source>
</evidence>
<sequence>MGDDCCNVESMGRITALIQRHLGKDTFVHSVKIGDSINDDHNAGFFGQIDQQLDKVCEELSKIPELKHGFNAIGFSQPSVHRLITFGSPHGGVSDIPNCMNPKDFTCRLMRTMVHHGVYTDYVQNKVIQAQYYRDPSNIKG</sequence>
<dbReference type="PANTHER" id="PTHR11247:SF8">
    <property type="entry name" value="PALMITOYL-PROTEIN THIOESTERASE 1"/>
    <property type="match status" value="1"/>
</dbReference>
<dbReference type="PANTHER" id="PTHR11247">
    <property type="entry name" value="PALMITOYL-PROTEIN THIOESTERASE/DOLICHYLDIPHOSPHATASE 1"/>
    <property type="match status" value="1"/>
</dbReference>
<name>I1BIP9_RHIO9</name>
<organism evidence="2 3">
    <name type="scientific">Rhizopus delemar (strain RA 99-880 / ATCC MYA-4621 / FGSC 9543 / NRRL 43880)</name>
    <name type="common">Mucormycosis agent</name>
    <name type="synonym">Rhizopus arrhizus var. delemar</name>
    <dbReference type="NCBI Taxonomy" id="246409"/>
    <lineage>
        <taxon>Eukaryota</taxon>
        <taxon>Fungi</taxon>
        <taxon>Fungi incertae sedis</taxon>
        <taxon>Mucoromycota</taxon>
        <taxon>Mucoromycotina</taxon>
        <taxon>Mucoromycetes</taxon>
        <taxon>Mucorales</taxon>
        <taxon>Mucorineae</taxon>
        <taxon>Rhizopodaceae</taxon>
        <taxon>Rhizopus</taxon>
    </lineage>
</organism>
<evidence type="ECO:0000256" key="1">
    <source>
        <dbReference type="ARBA" id="ARBA00022801"/>
    </source>
</evidence>
<keyword evidence="1" id="KW-0378">Hydrolase</keyword>
<gene>
    <name evidence="2" type="ORF">RO3G_00783</name>
</gene>
<dbReference type="Proteomes" id="UP000009138">
    <property type="component" value="Unassembled WGS sequence"/>
</dbReference>
<accession>I1BIP9</accession>
<dbReference type="STRING" id="246409.I1BIP9"/>
<dbReference type="RefSeq" id="XP_067511475.1">
    <property type="nucleotide sequence ID" value="XM_067655374.1"/>
</dbReference>
<dbReference type="AlphaFoldDB" id="I1BIP9"/>
<dbReference type="InParanoid" id="I1BIP9"/>
<dbReference type="OMA" id="QIEMACE"/>
<dbReference type="EMBL" id="CH476732">
    <property type="protein sequence ID" value="EIE76079.1"/>
    <property type="molecule type" value="Genomic_DNA"/>
</dbReference>
<reference evidence="2 3" key="1">
    <citation type="journal article" date="2009" name="PLoS Genet.">
        <title>Genomic analysis of the basal lineage fungus Rhizopus oryzae reveals a whole-genome duplication.</title>
        <authorList>
            <person name="Ma L.-J."/>
            <person name="Ibrahim A.S."/>
            <person name="Skory C."/>
            <person name="Grabherr M.G."/>
            <person name="Burger G."/>
            <person name="Butler M."/>
            <person name="Elias M."/>
            <person name="Idnurm A."/>
            <person name="Lang B.F."/>
            <person name="Sone T."/>
            <person name="Abe A."/>
            <person name="Calvo S.E."/>
            <person name="Corrochano L.M."/>
            <person name="Engels R."/>
            <person name="Fu J."/>
            <person name="Hansberg W."/>
            <person name="Kim J.-M."/>
            <person name="Kodira C.D."/>
            <person name="Koehrsen M.J."/>
            <person name="Liu B."/>
            <person name="Miranda-Saavedra D."/>
            <person name="O'Leary S."/>
            <person name="Ortiz-Castellanos L."/>
            <person name="Poulter R."/>
            <person name="Rodriguez-Romero J."/>
            <person name="Ruiz-Herrera J."/>
            <person name="Shen Y.-Q."/>
            <person name="Zeng Q."/>
            <person name="Galagan J."/>
            <person name="Birren B.W."/>
            <person name="Cuomo C.A."/>
            <person name="Wickes B.L."/>
        </authorList>
    </citation>
    <scope>NUCLEOTIDE SEQUENCE [LARGE SCALE GENOMIC DNA]</scope>
    <source>
        <strain evidence="3">RA 99-880 / ATCC MYA-4621 / FGSC 9543 / NRRL 43880</strain>
    </source>
</reference>
<evidence type="ECO:0000313" key="2">
    <source>
        <dbReference type="EMBL" id="EIE76079.1"/>
    </source>
</evidence>
<dbReference type="VEuPathDB" id="FungiDB:RO3G_00783"/>
<dbReference type="GeneID" id="93607755"/>